<evidence type="ECO:0000259" key="8">
    <source>
        <dbReference type="Pfam" id="PF23559"/>
    </source>
</evidence>
<dbReference type="InterPro" id="IPR056789">
    <property type="entry name" value="LRR_R13L1-DRL21"/>
</dbReference>
<feature type="domain" description="Disease resistance N-terminal" evidence="7">
    <location>
        <begin position="14"/>
        <end position="102"/>
    </location>
</feature>
<gene>
    <name evidence="10" type="ORF">DVH24_038365</name>
</gene>
<keyword evidence="2" id="KW-0677">Repeat</keyword>
<keyword evidence="11" id="KW-1185">Reference proteome</keyword>
<proteinExistence type="predicted"/>
<evidence type="ECO:0000259" key="9">
    <source>
        <dbReference type="Pfam" id="PF25019"/>
    </source>
</evidence>
<accession>A0A498K997</accession>
<protein>
    <recommendedName>
        <fullName evidence="12">Disease resistance protein RGA3</fullName>
    </recommendedName>
</protein>
<dbReference type="Gene3D" id="3.40.50.300">
    <property type="entry name" value="P-loop containing nucleotide triphosphate hydrolases"/>
    <property type="match status" value="1"/>
</dbReference>
<dbReference type="Pfam" id="PF23559">
    <property type="entry name" value="WHD_DRP"/>
    <property type="match status" value="1"/>
</dbReference>
<dbReference type="STRING" id="3750.A0A498K997"/>
<feature type="domain" description="R13L1/DRL21-like LRR repeat region" evidence="9">
    <location>
        <begin position="676"/>
        <end position="803"/>
    </location>
</feature>
<dbReference type="InterPro" id="IPR032675">
    <property type="entry name" value="LRR_dom_sf"/>
</dbReference>
<organism evidence="10 11">
    <name type="scientific">Malus domestica</name>
    <name type="common">Apple</name>
    <name type="synonym">Pyrus malus</name>
    <dbReference type="NCBI Taxonomy" id="3750"/>
    <lineage>
        <taxon>Eukaryota</taxon>
        <taxon>Viridiplantae</taxon>
        <taxon>Streptophyta</taxon>
        <taxon>Embryophyta</taxon>
        <taxon>Tracheophyta</taxon>
        <taxon>Spermatophyta</taxon>
        <taxon>Magnoliopsida</taxon>
        <taxon>eudicotyledons</taxon>
        <taxon>Gunneridae</taxon>
        <taxon>Pentapetalae</taxon>
        <taxon>rosids</taxon>
        <taxon>fabids</taxon>
        <taxon>Rosales</taxon>
        <taxon>Rosaceae</taxon>
        <taxon>Amygdaloideae</taxon>
        <taxon>Maleae</taxon>
        <taxon>Malus</taxon>
    </lineage>
</organism>
<dbReference type="SUPFAM" id="SSF52540">
    <property type="entry name" value="P-loop containing nucleoside triphosphate hydrolases"/>
    <property type="match status" value="1"/>
</dbReference>
<dbReference type="Pfam" id="PF18052">
    <property type="entry name" value="Rx_N"/>
    <property type="match status" value="1"/>
</dbReference>
<evidence type="ECO:0000259" key="6">
    <source>
        <dbReference type="Pfam" id="PF00931"/>
    </source>
</evidence>
<dbReference type="Pfam" id="PF00931">
    <property type="entry name" value="NB-ARC"/>
    <property type="match status" value="1"/>
</dbReference>
<dbReference type="GO" id="GO:0006952">
    <property type="term" value="P:defense response"/>
    <property type="evidence" value="ECO:0007669"/>
    <property type="project" value="UniProtKB-KW"/>
</dbReference>
<sequence>MEGKLAETVYTFSVEGILSKVASLAAQELSLAWGFKAELKRLRQSLLTIQDFLGAISDQPRERVKAVEEWVMKLKGIAHDADDLMDEFDYEVVRHKVELQNHMKKKVLNFFSLSNPLAFRLKMAHKIQKINQSLVDLKGEAAFIGLVSKKIDATPQEYRWERQTHSLIGRDEITVGRGEVVSNIVTTLIHSKYNQENLAVMAIVGMGGLGKTTVAKLVYNEDSIHKFFEKKIWICVSNSFDVNFILLQILESLNPAKVPSKENLNAILTNLQEELKDKRYLLVLDDIWNEDPRKWENLMECLSKLYSAKGSKIVVTTRSGKVASISEKLLPRHDMGKLSVDECWSIMRDRALPNISAHIASEFQTIGREIAKNCGGVPLVANKSIEEWSFFKDSRIWDNISKEEDKIMPVLKLSFDNLESPSLKQCFAYCSIFKKDFEIQRDNLIQLWMAQGLLHPSPGENKDMEDIGNEYFDILLQSSLFQDATMSDNWIVSKCKMHDLVHDMAELVSKSESLTGDLCGIDNTFEIRLIARASTSMLDKIPKRSVRKLRSLFFYDGEVPSNILPRFKSLRVLNLSNANIEEFPVSVGRLKHLRYLDISETRFKALPSSIGKLYNLQTLRTTNCALKEFPKELQNLINMRHIYFGQGKKFPQGIGRFTCLRTLPYFSVGNEIGHRIEELAGLKQLKGELIVCNIEHIKNGEEANKAKLEDKTKVRHLTLRWTGIWSAADNEEGDVLDDLRPNPELESLRIENFNGDQFPAWMMSRPLLLNNLKKIELIRCKRCKEVPPLGHLPNLMELTIYKMDNLKCVGAEFYGYHLVRSAATTSKEIITLFPTLKVLHISCGDLIEWMEAPAMSTQKIVAFPCLEALTIYDCSKLRNFPSHFPSLQKLKISGTPIEKISRELTTLTSLEIQVGNTL</sequence>
<evidence type="ECO:0008006" key="12">
    <source>
        <dbReference type="Google" id="ProtNLM"/>
    </source>
</evidence>
<keyword evidence="5" id="KW-0067">ATP-binding</keyword>
<dbReference type="GO" id="GO:0043531">
    <property type="term" value="F:ADP binding"/>
    <property type="evidence" value="ECO:0007669"/>
    <property type="project" value="InterPro"/>
</dbReference>
<dbReference type="GO" id="GO:0005524">
    <property type="term" value="F:ATP binding"/>
    <property type="evidence" value="ECO:0007669"/>
    <property type="project" value="UniProtKB-KW"/>
</dbReference>
<evidence type="ECO:0000256" key="5">
    <source>
        <dbReference type="ARBA" id="ARBA00022840"/>
    </source>
</evidence>
<dbReference type="EMBL" id="RDQH01000329">
    <property type="protein sequence ID" value="RXI04091.1"/>
    <property type="molecule type" value="Genomic_DNA"/>
</dbReference>
<dbReference type="InterPro" id="IPR036388">
    <property type="entry name" value="WH-like_DNA-bd_sf"/>
</dbReference>
<dbReference type="InterPro" id="IPR041118">
    <property type="entry name" value="Rx_N"/>
</dbReference>
<feature type="domain" description="NB-ARC" evidence="6">
    <location>
        <begin position="193"/>
        <end position="353"/>
    </location>
</feature>
<comment type="caution">
    <text evidence="10">The sequence shown here is derived from an EMBL/GenBank/DDBJ whole genome shotgun (WGS) entry which is preliminary data.</text>
</comment>
<evidence type="ECO:0000256" key="3">
    <source>
        <dbReference type="ARBA" id="ARBA00022741"/>
    </source>
</evidence>
<keyword evidence="4" id="KW-0611">Plant defense</keyword>
<reference evidence="10 11" key="1">
    <citation type="submission" date="2018-10" db="EMBL/GenBank/DDBJ databases">
        <title>A high-quality apple genome assembly.</title>
        <authorList>
            <person name="Hu J."/>
        </authorList>
    </citation>
    <scope>NUCLEOTIDE SEQUENCE [LARGE SCALE GENOMIC DNA]</scope>
    <source>
        <strain evidence="11">cv. HFTH1</strain>
        <tissue evidence="10">Young leaf</tissue>
    </source>
</reference>
<evidence type="ECO:0000256" key="2">
    <source>
        <dbReference type="ARBA" id="ARBA00022737"/>
    </source>
</evidence>
<dbReference type="SUPFAM" id="SSF52058">
    <property type="entry name" value="L domain-like"/>
    <property type="match status" value="1"/>
</dbReference>
<evidence type="ECO:0000259" key="7">
    <source>
        <dbReference type="Pfam" id="PF18052"/>
    </source>
</evidence>
<dbReference type="Gene3D" id="3.80.10.10">
    <property type="entry name" value="Ribonuclease Inhibitor"/>
    <property type="match status" value="1"/>
</dbReference>
<dbReference type="PANTHER" id="PTHR36766:SF70">
    <property type="entry name" value="DISEASE RESISTANCE PROTEIN RGA4"/>
    <property type="match status" value="1"/>
</dbReference>
<evidence type="ECO:0000313" key="11">
    <source>
        <dbReference type="Proteomes" id="UP000290289"/>
    </source>
</evidence>
<dbReference type="FunFam" id="1.10.10.10:FF:000322">
    <property type="entry name" value="Probable disease resistance protein At1g63360"/>
    <property type="match status" value="1"/>
</dbReference>
<evidence type="ECO:0000313" key="10">
    <source>
        <dbReference type="EMBL" id="RXI04091.1"/>
    </source>
</evidence>
<dbReference type="GO" id="GO:0051707">
    <property type="term" value="P:response to other organism"/>
    <property type="evidence" value="ECO:0007669"/>
    <property type="project" value="UniProtKB-ARBA"/>
</dbReference>
<dbReference type="PRINTS" id="PR00364">
    <property type="entry name" value="DISEASERSIST"/>
</dbReference>
<dbReference type="FunFam" id="3.40.50.300:FF:001091">
    <property type="entry name" value="Probable disease resistance protein At1g61300"/>
    <property type="match status" value="1"/>
</dbReference>
<dbReference type="AlphaFoldDB" id="A0A498K997"/>
<dbReference type="InterPro" id="IPR058922">
    <property type="entry name" value="WHD_DRP"/>
</dbReference>
<dbReference type="InterPro" id="IPR027417">
    <property type="entry name" value="P-loop_NTPase"/>
</dbReference>
<dbReference type="PANTHER" id="PTHR36766">
    <property type="entry name" value="PLANT BROAD-SPECTRUM MILDEW RESISTANCE PROTEIN RPW8"/>
    <property type="match status" value="1"/>
</dbReference>
<keyword evidence="3" id="KW-0547">Nucleotide-binding</keyword>
<dbReference type="Gene3D" id="1.10.10.10">
    <property type="entry name" value="Winged helix-like DNA-binding domain superfamily/Winged helix DNA-binding domain"/>
    <property type="match status" value="1"/>
</dbReference>
<keyword evidence="1" id="KW-0433">Leucine-rich repeat</keyword>
<dbReference type="InterPro" id="IPR002182">
    <property type="entry name" value="NB-ARC"/>
</dbReference>
<evidence type="ECO:0000256" key="1">
    <source>
        <dbReference type="ARBA" id="ARBA00022614"/>
    </source>
</evidence>
<dbReference type="Pfam" id="PF25019">
    <property type="entry name" value="LRR_R13L1-DRL21"/>
    <property type="match status" value="1"/>
</dbReference>
<name>A0A498K997_MALDO</name>
<dbReference type="Gene3D" id="1.20.5.4130">
    <property type="match status" value="1"/>
</dbReference>
<feature type="domain" description="Disease resistance protein winged helix" evidence="8">
    <location>
        <begin position="432"/>
        <end position="505"/>
    </location>
</feature>
<evidence type="ECO:0000256" key="4">
    <source>
        <dbReference type="ARBA" id="ARBA00022821"/>
    </source>
</evidence>
<dbReference type="Proteomes" id="UP000290289">
    <property type="component" value="Chromosome 3"/>
</dbReference>